<evidence type="ECO:0000256" key="2">
    <source>
        <dbReference type="ARBA" id="ARBA00005892"/>
    </source>
</evidence>
<dbReference type="VEuPathDB" id="FungiDB:RhiirA1_489339"/>
<evidence type="ECO:0000256" key="4">
    <source>
        <dbReference type="ARBA" id="ARBA00023242"/>
    </source>
</evidence>
<dbReference type="VEuPathDB" id="FungiDB:RhiirFUN_004431"/>
<dbReference type="PANTHER" id="PTHR31344:SF0">
    <property type="entry name" value="NUCLEAR PORE COMPLEX PROTEIN NUP205"/>
    <property type="match status" value="1"/>
</dbReference>
<protein>
    <submittedName>
        <fullName evidence="6">Uncharacterized protein</fullName>
    </submittedName>
</protein>
<evidence type="ECO:0000256" key="3">
    <source>
        <dbReference type="ARBA" id="ARBA00022448"/>
    </source>
</evidence>
<name>A0A2N1P082_9GLOM</name>
<dbReference type="GO" id="GO:0006999">
    <property type="term" value="P:nuclear pore organization"/>
    <property type="evidence" value="ECO:0007669"/>
    <property type="project" value="TreeGrafter"/>
</dbReference>
<keyword evidence="4" id="KW-0539">Nucleus</keyword>
<dbReference type="InterPro" id="IPR021827">
    <property type="entry name" value="Nup186/Nup192/Nup205"/>
</dbReference>
<comment type="subcellular location">
    <subcellularLocation>
        <location evidence="1">Nucleus</location>
    </subcellularLocation>
</comment>
<sequence length="2041" mass="236660">MLDYTEWSPDSFKILYNKIQQAINIATDNVLMELNPRLIEYKPWFLLLFDEPKPDLEKEYAIKQGEPVFIKGKPYRFSRTEIYEIIDIAHSLNISEDFAATMHQHAKELKSRYNKPVAETAIALYYDEKTYMLLSLLTIFSKAYDTEIKEKVRDALKTFINGLFKSYEKLNQGLLYGIKLMKTIEILRSRMLDLEGRYQQLINNRSSVITSEQFLYLNEGAILPSVDEKVILQRMASITTHRKYLAYIIWKMAFTYLFSTQEILYLCKMLENLDLKDNVYPYLIAALLAIINTSSDHFLNDLTAKEKFEELMKDTDFINNFTNIINQDTWMVNAAKAAVLIEWSIFIGDSIKKNPGLEINLNIKSEHLSEMFHRAVVNDAFQFITHYLLSFQKTETESIFMENLPNVENVWHKTNNGETSFCGLILIPPGKTPKTIRELEKDFQNNLRKQLEHFVFKLVSKNMSYLQKIRRQEEDAIQSATTEPATPSTSKFPSTPSSKPKKTSVLRHDIEAFFILIATLFRNLPDEGLKCWVETKSLINWGASFQETGMMCAYLEMLSSLATGNECSTYAYEFLSRASTSGGWCSWQTLFNAMESYNIDMVDEMVEIPKEEVQLLISFLRVFRQVVKYCVQARVDFIKRNILKLLFSLVSQHIPTELKAELYYAVAAFCVPNDDLYLELILKVWTILEEEQIVPTVPKNLKIGTTSTVEPSNFQTHDMSAIRKEIEEIESSKKILFQTLAFIKLISTLIYVPEQHITLRCGFPVRSPTIHEQLGFDYRTPGITPYVSFIVDDIFVKAPTREYIFNSQKWEIIANSLEIVEKCLISFDLTGPLFEKNHYFAKSTKQIQIQKRMNKEEDLVFNNDEIEYLRNHPGYNIMKRLLTNSRLMEVILEIIATGKNILVDKYEASSDIIEPLIRCLKILWIALEKQDRFLKTLVPLVNGNTPGYLEHAFLSKKEIIVSIALLLDSENADICFYVVKILTCLSKSTIFNSKDNLGASRVNRLSSILETSQFANEILNNFVKRLELRGDDYWDFSIDQRNFELVQLCLKSLSKPDEEEFSAESLSKEDNISLSTVSCAILDLILENLRPGRIQPTISHFLLGYDIRGSLQVPVIKYVADDYRESCLHKVMEILGHPINKFTEKSNKINKQLLNYPSLVARCYQILYRLCVDNTTSDATMLFLRSQKFISNQFRTMPLYIVQPDLEPKWDQGIMTRLDKQEIEIDWVSLCANLDERTWLMKMVSLELRKVQTRSGIQNLLALIYGFEVVKSKDRNSMDLDVNSPSTMKILDILNMLEFFWDDSWQMQPPQQHYFEKVNIETWLYRNERGIEVYRLQDVFSELYQLYKHFHKRGVTFDDKNLRNEIKQIMKFCFFHNRNREFVHARNECFKAWREIIEMTVIKHYNLLRFEVRESTFHDILMGLLTIMKNENDVIAGVLSKVVLTIITALRLDRKRQSVLHLTSLSNIAQLRVPSERLYSIFKLILDCLIGPGFPPEVRNHIYCTMFNYLHYIDSDPNFTMGSRPQHEFALTLGGARSALDGGNLAVLHSCGDRLLEIIRLDASEGPVEGKLCSLNILTALCSLGKREKSNFIIDYIVRTHFLSTVVKSLKNHNDLLLKAIRPRPEQSALQAKHVFESRVVLLIRIAQRRDCALKLMESGVFEYLDELTFLDERPKFNKTANDSDDNPEFKRYHELLIIILRLIACILTSIGHESGPALIKASRFVSRHQGLMLEILTDISPVDLLVSPNVEVKDNAILSIGVVHEMSRIFYFLGVKLEAIDKVRRETHQRTFQEILKELMIRFFPVRKSLVTMTTGNEADIKYAQEQIENINRNFLGWCQIVTASTKGVQDFRPIFTAILEYAKRPDNDYRGDLKEPELSICINYVRTSIDILNHHMQNFGRISIKLEKGDNIEEILSGLRNEDVDDLNDSQRKSLALRTLQEQLSKTSKCITQHSYDVEISLLLIWRHLDHYMMTKFTRGISTTSLGNTDKTALQKDAKLVLTDILEKLESFEKNTAIKYKTRNEYIQMILRKIKALVA</sequence>
<dbReference type="Pfam" id="PF11894">
    <property type="entry name" value="Nup192"/>
    <property type="match status" value="1"/>
</dbReference>
<dbReference type="EMBL" id="LLXL01000041">
    <property type="protein sequence ID" value="PKK79536.1"/>
    <property type="molecule type" value="Genomic_DNA"/>
</dbReference>
<gene>
    <name evidence="6" type="ORF">RhiirC2_768992</name>
</gene>
<evidence type="ECO:0000256" key="5">
    <source>
        <dbReference type="SAM" id="MobiDB-lite"/>
    </source>
</evidence>
<comment type="similarity">
    <text evidence="2">Belongs to the NUP186/NUP192/NUP205 family.</text>
</comment>
<keyword evidence="3" id="KW-0813">Transport</keyword>
<evidence type="ECO:0000313" key="7">
    <source>
        <dbReference type="Proteomes" id="UP000233469"/>
    </source>
</evidence>
<evidence type="ECO:0000256" key="1">
    <source>
        <dbReference type="ARBA" id="ARBA00004123"/>
    </source>
</evidence>
<dbReference type="VEuPathDB" id="FungiDB:FUN_024315"/>
<reference evidence="6 7" key="1">
    <citation type="submission" date="2016-04" db="EMBL/GenBank/DDBJ databases">
        <title>Genome analyses suggest a sexual origin of heterokaryosis in a supposedly ancient asexual fungus.</title>
        <authorList>
            <person name="Ropars J."/>
            <person name="Sedzielewska K."/>
            <person name="Noel J."/>
            <person name="Charron P."/>
            <person name="Farinelli L."/>
            <person name="Marton T."/>
            <person name="Kruger M."/>
            <person name="Pelin A."/>
            <person name="Brachmann A."/>
            <person name="Corradi N."/>
        </authorList>
    </citation>
    <scope>NUCLEOTIDE SEQUENCE [LARGE SCALE GENOMIC DNA]</scope>
    <source>
        <strain evidence="6 7">C2</strain>
    </source>
</reference>
<comment type="caution">
    <text evidence="6">The sequence shown here is derived from an EMBL/GenBank/DDBJ whole genome shotgun (WGS) entry which is preliminary data.</text>
</comment>
<organism evidence="6 7">
    <name type="scientific">Rhizophagus irregularis</name>
    <dbReference type="NCBI Taxonomy" id="588596"/>
    <lineage>
        <taxon>Eukaryota</taxon>
        <taxon>Fungi</taxon>
        <taxon>Fungi incertae sedis</taxon>
        <taxon>Mucoromycota</taxon>
        <taxon>Glomeromycotina</taxon>
        <taxon>Glomeromycetes</taxon>
        <taxon>Glomerales</taxon>
        <taxon>Glomeraceae</taxon>
        <taxon>Rhizophagus</taxon>
    </lineage>
</organism>
<feature type="region of interest" description="Disordered" evidence="5">
    <location>
        <begin position="476"/>
        <end position="503"/>
    </location>
</feature>
<proteinExistence type="inferred from homology"/>
<accession>A0A2N1P082</accession>
<feature type="compositionally biased region" description="Low complexity" evidence="5">
    <location>
        <begin position="479"/>
        <end position="498"/>
    </location>
</feature>
<evidence type="ECO:0000313" key="6">
    <source>
        <dbReference type="EMBL" id="PKK79536.1"/>
    </source>
</evidence>
<dbReference type="Proteomes" id="UP000233469">
    <property type="component" value="Unassembled WGS sequence"/>
</dbReference>
<dbReference type="PANTHER" id="PTHR31344">
    <property type="entry name" value="NUCLEAR PORE COMPLEX PROTEIN NUP205"/>
    <property type="match status" value="1"/>
</dbReference>
<dbReference type="GO" id="GO:0017056">
    <property type="term" value="F:structural constituent of nuclear pore"/>
    <property type="evidence" value="ECO:0007669"/>
    <property type="project" value="TreeGrafter"/>
</dbReference>
<reference evidence="6 7" key="2">
    <citation type="submission" date="2017-10" db="EMBL/GenBank/DDBJ databases">
        <title>Extensive intraspecific genome diversity in a model arbuscular mycorrhizal fungus.</title>
        <authorList>
            <person name="Chen E.C.H."/>
            <person name="Morin E."/>
            <person name="Baudet D."/>
            <person name="Noel J."/>
            <person name="Ndikumana S."/>
            <person name="Charron P."/>
            <person name="St-Onge C."/>
            <person name="Giorgi J."/>
            <person name="Grigoriev I.V."/>
            <person name="Roux C."/>
            <person name="Martin F.M."/>
            <person name="Corradi N."/>
        </authorList>
    </citation>
    <scope>NUCLEOTIDE SEQUENCE [LARGE SCALE GENOMIC DNA]</scope>
    <source>
        <strain evidence="6 7">C2</strain>
    </source>
</reference>
<dbReference type="GO" id="GO:0044611">
    <property type="term" value="C:nuclear pore inner ring"/>
    <property type="evidence" value="ECO:0007669"/>
    <property type="project" value="TreeGrafter"/>
</dbReference>